<name>A0A0A0HMN8_9RHOB</name>
<evidence type="ECO:0000259" key="1">
    <source>
        <dbReference type="Pfam" id="PF13610"/>
    </source>
</evidence>
<sequence length="129" mass="14315">MLKGLEHPRVSNSDKAPTYGAARAELMQEGKCASDVRHRQAKYMTKVVEADHGRLKQLIKPVRGFKTMKTAYATSKGFEVMRALRKGQSRSFNLIGDINGEVRMIKRSFGLGPCGLAEAMSMLELRLAS</sequence>
<gene>
    <name evidence="2" type="ORF">rosmuc_00903</name>
</gene>
<dbReference type="InterPro" id="IPR032874">
    <property type="entry name" value="DDE_dom"/>
</dbReference>
<reference evidence="2 3" key="1">
    <citation type="submission" date="2013-01" db="EMBL/GenBank/DDBJ databases">
        <authorList>
            <person name="Fiebig A."/>
            <person name="Goeker M."/>
            <person name="Klenk H.-P.P."/>
        </authorList>
    </citation>
    <scope>NUCLEOTIDE SEQUENCE [LARGE SCALE GENOMIC DNA]</scope>
    <source>
        <strain evidence="2 3">DSM 17069</strain>
    </source>
</reference>
<dbReference type="Pfam" id="PF13610">
    <property type="entry name" value="DDE_Tnp_IS240"/>
    <property type="match status" value="1"/>
</dbReference>
<accession>A0A0A0HMN8</accession>
<evidence type="ECO:0000313" key="2">
    <source>
        <dbReference type="EMBL" id="KGM89107.1"/>
    </source>
</evidence>
<proteinExistence type="predicted"/>
<dbReference type="HOGENOM" id="CLU_067322_2_1_5"/>
<organism evidence="2 3">
    <name type="scientific">Roseovarius mucosus DSM 17069</name>
    <dbReference type="NCBI Taxonomy" id="1288298"/>
    <lineage>
        <taxon>Bacteria</taxon>
        <taxon>Pseudomonadati</taxon>
        <taxon>Pseudomonadota</taxon>
        <taxon>Alphaproteobacteria</taxon>
        <taxon>Rhodobacterales</taxon>
        <taxon>Roseobacteraceae</taxon>
        <taxon>Roseovarius</taxon>
    </lineage>
</organism>
<evidence type="ECO:0000313" key="3">
    <source>
        <dbReference type="Proteomes" id="UP000030021"/>
    </source>
</evidence>
<protein>
    <submittedName>
        <fullName evidence="2">Transposase</fullName>
    </submittedName>
</protein>
<dbReference type="PATRIC" id="fig|1288298.3.peg.918"/>
<dbReference type="AlphaFoldDB" id="A0A0A0HMN8"/>
<dbReference type="EMBL" id="AONH01000003">
    <property type="protein sequence ID" value="KGM89107.1"/>
    <property type="molecule type" value="Genomic_DNA"/>
</dbReference>
<dbReference type="Proteomes" id="UP000030021">
    <property type="component" value="Unassembled WGS sequence"/>
</dbReference>
<comment type="caution">
    <text evidence="2">The sequence shown here is derived from an EMBL/GenBank/DDBJ whole genome shotgun (WGS) entry which is preliminary data.</text>
</comment>
<feature type="domain" description="DDE" evidence="1">
    <location>
        <begin position="7"/>
        <end position="88"/>
    </location>
</feature>
<dbReference type="eggNOG" id="COG3316">
    <property type="taxonomic scope" value="Bacteria"/>
</dbReference>